<feature type="transmembrane region" description="Helical" evidence="6">
    <location>
        <begin position="417"/>
        <end position="438"/>
    </location>
</feature>
<keyword evidence="6" id="KW-0739">Sodium transport</keyword>
<keyword evidence="8" id="KW-1185">Reference proteome</keyword>
<dbReference type="GO" id="GO:0015385">
    <property type="term" value="F:sodium:proton antiporter activity"/>
    <property type="evidence" value="ECO:0007669"/>
    <property type="project" value="UniProtKB-UniRule"/>
</dbReference>
<dbReference type="InterPro" id="IPR023171">
    <property type="entry name" value="Na/H_antiporter_dom_sf"/>
</dbReference>
<dbReference type="Gene3D" id="1.20.1530.10">
    <property type="entry name" value="Na+/H+ antiporter like domain"/>
    <property type="match status" value="1"/>
</dbReference>
<comment type="subcellular location">
    <subcellularLocation>
        <location evidence="1">Cell inner membrane</location>
        <topology evidence="1">Multi-pass membrane protein</topology>
    </subcellularLocation>
    <subcellularLocation>
        <location evidence="6">Cell membrane</location>
        <topology evidence="6">Multi-pass membrane protein</topology>
    </subcellularLocation>
</comment>
<protein>
    <recommendedName>
        <fullName evidence="6">Na(+)/H(+) antiporter NhaA</fullName>
    </recommendedName>
    <alternativeName>
        <fullName evidence="6">Sodium/proton antiporter NhaA</fullName>
    </alternativeName>
</protein>
<feature type="transmembrane region" description="Helical" evidence="6">
    <location>
        <begin position="71"/>
        <end position="89"/>
    </location>
</feature>
<dbReference type="PANTHER" id="PTHR30341">
    <property type="entry name" value="SODIUM ION/PROTON ANTIPORTER NHAA-RELATED"/>
    <property type="match status" value="1"/>
</dbReference>
<evidence type="ECO:0000256" key="1">
    <source>
        <dbReference type="ARBA" id="ARBA00004429"/>
    </source>
</evidence>
<name>A0A937F753_9BACT</name>
<proteinExistence type="inferred from homology"/>
<dbReference type="GO" id="GO:0005886">
    <property type="term" value="C:plasma membrane"/>
    <property type="evidence" value="ECO:0007669"/>
    <property type="project" value="UniProtKB-SubCell"/>
</dbReference>
<feature type="transmembrane region" description="Helical" evidence="6">
    <location>
        <begin position="162"/>
        <end position="185"/>
    </location>
</feature>
<feature type="transmembrane region" description="Helical" evidence="6">
    <location>
        <begin position="311"/>
        <end position="332"/>
    </location>
</feature>
<comment type="function">
    <text evidence="6">Na(+)/H(+) antiporter that extrudes sodium in exchange for external protons.</text>
</comment>
<feature type="transmembrane region" description="Helical" evidence="6">
    <location>
        <begin position="109"/>
        <end position="127"/>
    </location>
</feature>
<comment type="similarity">
    <text evidence="6">Belongs to the NhaA Na(+)/H(+) (TC 2.A.33) antiporter family.</text>
</comment>
<keyword evidence="4 6" id="KW-1133">Transmembrane helix</keyword>
<dbReference type="EMBL" id="JAESIY010000002">
    <property type="protein sequence ID" value="MBL3655218.1"/>
    <property type="molecule type" value="Genomic_DNA"/>
</dbReference>
<keyword evidence="6" id="KW-0050">Antiport</keyword>
<feature type="transmembrane region" description="Helical" evidence="6">
    <location>
        <begin position="344"/>
        <end position="368"/>
    </location>
</feature>
<keyword evidence="6" id="KW-0915">Sodium</keyword>
<accession>A0A937F753</accession>
<sequence>MKEHVGTTPVDYVKSTAKNFADRETVGGLLLILATLIAVGIMNSSWAEAFEHFWEEKYVIASQEFGINRSLHHWINDGLMVIFFFVVGLELKREFLVGELANFKNATVPVMAAIGGMAVPALIYVFFNAGGDHINGWGVPMATDIAYTLGIIALLGKRVPPALKIFLTALAIVDDIGAILVIALFYSSDISWISLGIGGGVMVVLFALNFLGVRNIGIYLILGIVLWVAFLMSGVHATIAGVLLALAIPVKVKMGTKTFKKKTKEKLDELNETDLDHKSALKDKRQLDIVHEIRDYTIATRSPLLRLENSLSGFNAFFIIPLFALSNAGVAFESGWTDVFTSDTGHGIMIGLVVGKLMGVFLFSWLAVKLGLGQLPKGANWGAMAGTAMLAGIGFTMSLFITNLAFDDGEIIEVAKISILIASFLAAILGLIILALSLKKNTENKENV</sequence>
<dbReference type="InterPro" id="IPR004670">
    <property type="entry name" value="NhaA"/>
</dbReference>
<comment type="caution">
    <text evidence="7">The sequence shown here is derived from an EMBL/GenBank/DDBJ whole genome shotgun (WGS) entry which is preliminary data.</text>
</comment>
<dbReference type="NCBIfam" id="TIGR00773">
    <property type="entry name" value="NhaA"/>
    <property type="match status" value="1"/>
</dbReference>
<evidence type="ECO:0000256" key="6">
    <source>
        <dbReference type="HAMAP-Rule" id="MF_01844"/>
    </source>
</evidence>
<gene>
    <name evidence="6 7" type="primary">nhaA</name>
    <name evidence="7" type="ORF">JL102_03695</name>
</gene>
<feature type="transmembrane region" description="Helical" evidence="6">
    <location>
        <begin position="380"/>
        <end position="405"/>
    </location>
</feature>
<keyword evidence="5 6" id="KW-0472">Membrane</keyword>
<dbReference type="AlphaFoldDB" id="A0A937F753"/>
<feature type="transmembrane region" description="Helical" evidence="6">
    <location>
        <begin position="192"/>
        <end position="211"/>
    </location>
</feature>
<dbReference type="GO" id="GO:0006885">
    <property type="term" value="P:regulation of pH"/>
    <property type="evidence" value="ECO:0007669"/>
    <property type="project" value="UniProtKB-UniRule"/>
</dbReference>
<dbReference type="Proteomes" id="UP000659388">
    <property type="component" value="Unassembled WGS sequence"/>
</dbReference>
<keyword evidence="3 6" id="KW-0812">Transmembrane</keyword>
<evidence type="ECO:0000256" key="3">
    <source>
        <dbReference type="ARBA" id="ARBA00022692"/>
    </source>
</evidence>
<dbReference type="RefSeq" id="WP_202242646.1">
    <property type="nucleotide sequence ID" value="NZ_JAESIY010000002.1"/>
</dbReference>
<evidence type="ECO:0000313" key="7">
    <source>
        <dbReference type="EMBL" id="MBL3655218.1"/>
    </source>
</evidence>
<evidence type="ECO:0000256" key="2">
    <source>
        <dbReference type="ARBA" id="ARBA00022475"/>
    </source>
</evidence>
<evidence type="ECO:0000256" key="4">
    <source>
        <dbReference type="ARBA" id="ARBA00022989"/>
    </source>
</evidence>
<comment type="catalytic activity">
    <reaction evidence="6">
        <text>Na(+)(in) + 2 H(+)(out) = Na(+)(out) + 2 H(+)(in)</text>
        <dbReference type="Rhea" id="RHEA:29251"/>
        <dbReference type="ChEBI" id="CHEBI:15378"/>
        <dbReference type="ChEBI" id="CHEBI:29101"/>
    </reaction>
</comment>
<dbReference type="Pfam" id="PF06965">
    <property type="entry name" value="Na_H_antiport_1"/>
    <property type="match status" value="1"/>
</dbReference>
<feature type="transmembrane region" description="Helical" evidence="6">
    <location>
        <begin position="217"/>
        <end position="250"/>
    </location>
</feature>
<keyword evidence="2 6" id="KW-1003">Cell membrane</keyword>
<keyword evidence="6" id="KW-0406">Ion transport</keyword>
<dbReference type="HAMAP" id="MF_01844">
    <property type="entry name" value="NhaA"/>
    <property type="match status" value="1"/>
</dbReference>
<organism evidence="7 8">
    <name type="scientific">Fulvivirga sediminis</name>
    <dbReference type="NCBI Taxonomy" id="2803949"/>
    <lineage>
        <taxon>Bacteria</taxon>
        <taxon>Pseudomonadati</taxon>
        <taxon>Bacteroidota</taxon>
        <taxon>Cytophagia</taxon>
        <taxon>Cytophagales</taxon>
        <taxon>Fulvivirgaceae</taxon>
        <taxon>Fulvivirga</taxon>
    </lineage>
</organism>
<evidence type="ECO:0000256" key="5">
    <source>
        <dbReference type="ARBA" id="ARBA00023136"/>
    </source>
</evidence>
<feature type="transmembrane region" description="Helical" evidence="6">
    <location>
        <begin position="29"/>
        <end position="50"/>
    </location>
</feature>
<reference evidence="7" key="1">
    <citation type="submission" date="2021-01" db="EMBL/GenBank/DDBJ databases">
        <title>Fulvivirga kasyanovii gen. nov., sp nov., a novel member of the phylum Bacteroidetes isolated from seawater in a mussel farm.</title>
        <authorList>
            <person name="Zhao L.-H."/>
            <person name="Wang Z.-J."/>
        </authorList>
    </citation>
    <scope>NUCLEOTIDE SEQUENCE</scope>
    <source>
        <strain evidence="7">2943</strain>
    </source>
</reference>
<keyword evidence="6" id="KW-0813">Transport</keyword>
<feature type="transmembrane region" description="Helical" evidence="6">
    <location>
        <begin position="134"/>
        <end position="156"/>
    </location>
</feature>
<evidence type="ECO:0000313" key="8">
    <source>
        <dbReference type="Proteomes" id="UP000659388"/>
    </source>
</evidence>
<dbReference type="PANTHER" id="PTHR30341:SF0">
    <property type="entry name" value="NA(+)_H(+) ANTIPORTER NHAA"/>
    <property type="match status" value="1"/>
</dbReference>